<dbReference type="EMBL" id="CAAALY010248728">
    <property type="protein sequence ID" value="VEL34942.1"/>
    <property type="molecule type" value="Genomic_DNA"/>
</dbReference>
<dbReference type="AlphaFoldDB" id="A0A3S5CNA7"/>
<reference evidence="1" key="1">
    <citation type="submission" date="2018-11" db="EMBL/GenBank/DDBJ databases">
        <authorList>
            <consortium name="Pathogen Informatics"/>
        </authorList>
    </citation>
    <scope>NUCLEOTIDE SEQUENCE</scope>
</reference>
<evidence type="ECO:0000313" key="2">
    <source>
        <dbReference type="Proteomes" id="UP000784294"/>
    </source>
</evidence>
<accession>A0A3S5CNA7</accession>
<keyword evidence="2" id="KW-1185">Reference proteome</keyword>
<organism evidence="1 2">
    <name type="scientific">Protopolystoma xenopodis</name>
    <dbReference type="NCBI Taxonomy" id="117903"/>
    <lineage>
        <taxon>Eukaryota</taxon>
        <taxon>Metazoa</taxon>
        <taxon>Spiralia</taxon>
        <taxon>Lophotrochozoa</taxon>
        <taxon>Platyhelminthes</taxon>
        <taxon>Monogenea</taxon>
        <taxon>Polyopisthocotylea</taxon>
        <taxon>Polystomatidea</taxon>
        <taxon>Polystomatidae</taxon>
        <taxon>Protopolystoma</taxon>
    </lineage>
</organism>
<gene>
    <name evidence="1" type="ORF">PXEA_LOCUS28382</name>
</gene>
<name>A0A3S5CNA7_9PLAT</name>
<evidence type="ECO:0000313" key="1">
    <source>
        <dbReference type="EMBL" id="VEL34942.1"/>
    </source>
</evidence>
<proteinExistence type="predicted"/>
<comment type="caution">
    <text evidence="1">The sequence shown here is derived from an EMBL/GenBank/DDBJ whole genome shotgun (WGS) entry which is preliminary data.</text>
</comment>
<sequence length="125" mass="13607">MNAVSCTWRGAQVWAGFAVLDWKQTLGGLEPEPRITEQGGGDSRSLSNGPYAIGYQVLRTALYKLDARLTLSCRLVLIAKTICGGRRSQACLLLTSSSLGSQFANSNKPESADGRKLRWTFKLTP</sequence>
<dbReference type="Proteomes" id="UP000784294">
    <property type="component" value="Unassembled WGS sequence"/>
</dbReference>
<protein>
    <submittedName>
        <fullName evidence="1">Uncharacterized protein</fullName>
    </submittedName>
</protein>